<dbReference type="EMBL" id="FRCL01000017">
    <property type="protein sequence ID" value="SHN16038.1"/>
    <property type="molecule type" value="Genomic_DNA"/>
</dbReference>
<dbReference type="AlphaFoldDB" id="A0A1M7PG84"/>
<evidence type="ECO:0008006" key="4">
    <source>
        <dbReference type="Google" id="ProtNLM"/>
    </source>
</evidence>
<feature type="transmembrane region" description="Helical" evidence="1">
    <location>
        <begin position="139"/>
        <end position="159"/>
    </location>
</feature>
<evidence type="ECO:0000256" key="1">
    <source>
        <dbReference type="SAM" id="Phobius"/>
    </source>
</evidence>
<evidence type="ECO:0000313" key="3">
    <source>
        <dbReference type="Proteomes" id="UP000184092"/>
    </source>
</evidence>
<keyword evidence="1" id="KW-0812">Transmembrane</keyword>
<dbReference type="Proteomes" id="UP000184092">
    <property type="component" value="Unassembled WGS sequence"/>
</dbReference>
<keyword evidence="3" id="KW-1185">Reference proteome</keyword>
<sequence length="170" mass="18683">MTKSVKTILVGIGATGSIDCFTYLISLFGKTPRGILFVGRWLAYMPKGQFMHHTIIESQSIVNELLIGQIAHYGIGIAFAFLLVKLYGKMWLKTPKLGPALTIAIITLVPPLFILQPALGFGIAFSNMPQQGLLILKTSFIHVIYGIGLYLTAIAINRINNGPIKFKKIH</sequence>
<accession>A0A1M7PG84</accession>
<organism evidence="2 3">
    <name type="scientific">Flavobacterium xinjiangense</name>
    <dbReference type="NCBI Taxonomy" id="178356"/>
    <lineage>
        <taxon>Bacteria</taxon>
        <taxon>Pseudomonadati</taxon>
        <taxon>Bacteroidota</taxon>
        <taxon>Flavobacteriia</taxon>
        <taxon>Flavobacteriales</taxon>
        <taxon>Flavobacteriaceae</taxon>
        <taxon>Flavobacterium</taxon>
    </lineage>
</organism>
<feature type="transmembrane region" description="Helical" evidence="1">
    <location>
        <begin position="7"/>
        <end position="28"/>
    </location>
</feature>
<dbReference type="OrthoDB" id="9812539at2"/>
<feature type="transmembrane region" description="Helical" evidence="1">
    <location>
        <begin position="100"/>
        <end position="119"/>
    </location>
</feature>
<feature type="transmembrane region" description="Helical" evidence="1">
    <location>
        <begin position="70"/>
        <end position="88"/>
    </location>
</feature>
<dbReference type="RefSeq" id="WP_073211119.1">
    <property type="nucleotide sequence ID" value="NZ_FRCL01000017.1"/>
</dbReference>
<gene>
    <name evidence="2" type="ORF">SAMN05216269_11720</name>
</gene>
<evidence type="ECO:0000313" key="2">
    <source>
        <dbReference type="EMBL" id="SHN16038.1"/>
    </source>
</evidence>
<name>A0A1M7PG84_9FLAO</name>
<keyword evidence="1" id="KW-0472">Membrane</keyword>
<dbReference type="STRING" id="178356.SAMN05216269_11720"/>
<dbReference type="InterPro" id="IPR021329">
    <property type="entry name" value="DUF2938"/>
</dbReference>
<keyword evidence="1" id="KW-1133">Transmembrane helix</keyword>
<reference evidence="3" key="1">
    <citation type="submission" date="2016-11" db="EMBL/GenBank/DDBJ databases">
        <authorList>
            <person name="Varghese N."/>
            <person name="Submissions S."/>
        </authorList>
    </citation>
    <scope>NUCLEOTIDE SEQUENCE [LARGE SCALE GENOMIC DNA]</scope>
    <source>
        <strain evidence="3">CGMCC 1.2749</strain>
    </source>
</reference>
<dbReference type="Pfam" id="PF11158">
    <property type="entry name" value="DUF2938"/>
    <property type="match status" value="1"/>
</dbReference>
<protein>
    <recommendedName>
        <fullName evidence="4">DUF2938 domain-containing protein</fullName>
    </recommendedName>
</protein>
<proteinExistence type="predicted"/>